<evidence type="ECO:0000313" key="6">
    <source>
        <dbReference type="Proteomes" id="UP000054845"/>
    </source>
</evidence>
<evidence type="ECO:0000256" key="3">
    <source>
        <dbReference type="SAM" id="Phobius"/>
    </source>
</evidence>
<proteinExistence type="inferred from homology"/>
<keyword evidence="3" id="KW-0812">Transmembrane</keyword>
<dbReference type="InterPro" id="IPR050327">
    <property type="entry name" value="Proton-linked_MCT"/>
</dbReference>
<feature type="transmembrane region" description="Helical" evidence="3">
    <location>
        <begin position="79"/>
        <end position="98"/>
    </location>
</feature>
<dbReference type="PANTHER" id="PTHR11360:SF234">
    <property type="entry name" value="MFS-TYPE TRANSPORTER DBAD-RELATED"/>
    <property type="match status" value="1"/>
</dbReference>
<dbReference type="InterPro" id="IPR020846">
    <property type="entry name" value="MFS_dom"/>
</dbReference>
<feature type="domain" description="Major facilitator superfamily (MFS) profile" evidence="4">
    <location>
        <begin position="38"/>
        <end position="434"/>
    </location>
</feature>
<dbReference type="InterPro" id="IPR036259">
    <property type="entry name" value="MFS_trans_sf"/>
</dbReference>
<dbReference type="Pfam" id="PF07690">
    <property type="entry name" value="MFS_1"/>
    <property type="match status" value="1"/>
</dbReference>
<dbReference type="GO" id="GO:0022857">
    <property type="term" value="F:transmembrane transporter activity"/>
    <property type="evidence" value="ECO:0007669"/>
    <property type="project" value="InterPro"/>
</dbReference>
<keyword evidence="3" id="KW-1133">Transmembrane helix</keyword>
<reference evidence="5 6" key="1">
    <citation type="submission" date="2014-09" db="EMBL/GenBank/DDBJ databases">
        <authorList>
            <person name="Magalhaes I.L.F."/>
            <person name="Oliveira U."/>
            <person name="Santos F.R."/>
            <person name="Vidigal T.H.D.A."/>
            <person name="Brescovit A.D."/>
            <person name="Santos A.J."/>
        </authorList>
    </citation>
    <scope>NUCLEOTIDE SEQUENCE [LARGE SCALE GENOMIC DNA]</scope>
</reference>
<accession>A0A0P1BJY4</accession>
<feature type="transmembrane region" description="Helical" evidence="3">
    <location>
        <begin position="314"/>
        <end position="332"/>
    </location>
</feature>
<dbReference type="GO" id="GO:0016020">
    <property type="term" value="C:membrane"/>
    <property type="evidence" value="ECO:0007669"/>
    <property type="project" value="UniProtKB-SubCell"/>
</dbReference>
<feature type="transmembrane region" description="Helical" evidence="3">
    <location>
        <begin position="130"/>
        <end position="153"/>
    </location>
</feature>
<dbReference type="EMBL" id="CCYA01000391">
    <property type="protein sequence ID" value="CEH16725.1"/>
    <property type="molecule type" value="Genomic_DNA"/>
</dbReference>
<feature type="transmembrane region" description="Helical" evidence="3">
    <location>
        <begin position="105"/>
        <end position="124"/>
    </location>
</feature>
<feature type="transmembrane region" description="Helical" evidence="3">
    <location>
        <begin position="38"/>
        <end position="59"/>
    </location>
</feature>
<feature type="transmembrane region" description="Helical" evidence="3">
    <location>
        <begin position="198"/>
        <end position="217"/>
    </location>
</feature>
<name>A0A0P1BJY4_9BASI</name>
<feature type="transmembrane region" description="Helical" evidence="3">
    <location>
        <begin position="285"/>
        <end position="305"/>
    </location>
</feature>
<dbReference type="PROSITE" id="PS50850">
    <property type="entry name" value="MFS"/>
    <property type="match status" value="1"/>
</dbReference>
<dbReference type="SUPFAM" id="SSF103473">
    <property type="entry name" value="MFS general substrate transporter"/>
    <property type="match status" value="1"/>
</dbReference>
<feature type="transmembrane region" description="Helical" evidence="3">
    <location>
        <begin position="248"/>
        <end position="265"/>
    </location>
</feature>
<dbReference type="AlphaFoldDB" id="A0A0P1BJY4"/>
<dbReference type="PANTHER" id="PTHR11360">
    <property type="entry name" value="MONOCARBOXYLATE TRANSPORTER"/>
    <property type="match status" value="1"/>
</dbReference>
<evidence type="ECO:0000256" key="2">
    <source>
        <dbReference type="ARBA" id="ARBA00006727"/>
    </source>
</evidence>
<sequence length="437" mass="47507">MDRRESGEMDEEVLDMQKEMAKETGDGQVYFPEGGHRAWLMIAGSWCCSFITFGLANSFGIYQEYYARHFLPDKSSSQIAWIGAFQYAGIFSSGIFAGRAFDVGLYRPLLTIGMVILILSQFLLSLCQEYYQFFLAQGVGLGLGFGIVFNLSVAVPSHWFSKRRATAMGILASGSSAGGICLPIMLTKLQDPSSIGYAWAQRVVGFLALALLLFAWFTMPTRLPPTQSYKNGGWRHISFFELQHFRQPAYACFVLGAMLILFGLYTPFTYMDVATQTYDIPASGYWLSVLNAGSVFGRVLPGFVADRFGRMNTVLPHLILSSILVFVFPLAIKSLAGLIPFAILYGYSSGCYVSLIPSAIGQLGSTSTFGTRLGMCFFVCSLGGLFGTPASGALLGSAAPFDWWASAGFAGACVTAGTLLMIASRTLALKGRTRGRI</sequence>
<comment type="similarity">
    <text evidence="2">Belongs to the major facilitator superfamily. Monocarboxylate porter (TC 2.A.1.13) family.</text>
</comment>
<dbReference type="InterPro" id="IPR011701">
    <property type="entry name" value="MFS"/>
</dbReference>
<evidence type="ECO:0000256" key="1">
    <source>
        <dbReference type="ARBA" id="ARBA00004141"/>
    </source>
</evidence>
<keyword evidence="6" id="KW-1185">Reference proteome</keyword>
<feature type="transmembrane region" description="Helical" evidence="3">
    <location>
        <begin position="338"/>
        <end position="361"/>
    </location>
</feature>
<evidence type="ECO:0000259" key="4">
    <source>
        <dbReference type="PROSITE" id="PS50850"/>
    </source>
</evidence>
<feature type="transmembrane region" description="Helical" evidence="3">
    <location>
        <begin position="403"/>
        <end position="428"/>
    </location>
</feature>
<feature type="transmembrane region" description="Helical" evidence="3">
    <location>
        <begin position="373"/>
        <end position="397"/>
    </location>
</feature>
<feature type="transmembrane region" description="Helical" evidence="3">
    <location>
        <begin position="165"/>
        <end position="186"/>
    </location>
</feature>
<keyword evidence="3" id="KW-0472">Membrane</keyword>
<dbReference type="Gene3D" id="1.20.1250.20">
    <property type="entry name" value="MFS general substrate transporter like domains"/>
    <property type="match status" value="1"/>
</dbReference>
<dbReference type="OrthoDB" id="6509908at2759"/>
<protein>
    <submittedName>
        <fullName evidence="5">Monocarboxylate transporter</fullName>
    </submittedName>
</protein>
<comment type="subcellular location">
    <subcellularLocation>
        <location evidence="1">Membrane</location>
        <topology evidence="1">Multi-pass membrane protein</topology>
    </subcellularLocation>
</comment>
<dbReference type="Proteomes" id="UP000054845">
    <property type="component" value="Unassembled WGS sequence"/>
</dbReference>
<evidence type="ECO:0000313" key="5">
    <source>
        <dbReference type="EMBL" id="CEH16725.1"/>
    </source>
</evidence>
<organism evidence="5 6">
    <name type="scientific">Ceraceosorus bombacis</name>
    <dbReference type="NCBI Taxonomy" id="401625"/>
    <lineage>
        <taxon>Eukaryota</taxon>
        <taxon>Fungi</taxon>
        <taxon>Dikarya</taxon>
        <taxon>Basidiomycota</taxon>
        <taxon>Ustilaginomycotina</taxon>
        <taxon>Exobasidiomycetes</taxon>
        <taxon>Ceraceosorales</taxon>
        <taxon>Ceraceosoraceae</taxon>
        <taxon>Ceraceosorus</taxon>
    </lineage>
</organism>